<sequence length="333" mass="37451">MKIGSSQIHLRSWNEFTRHLVFELKIALKEWKWMLFGLLWQYLHSIFHNLAYWMQTKLTLEQRMPLYDSGFVLLGEFTESQAHISEYMVFGGIFGPCIVLFASVLLIKNNPGARPRYFILIVKRVLLQTAICLALRCCTFLVTSLPGAAPHCRPLFNQTCLDANAGKPDAAFVCAVPNPDFDPPMTAWKVLTHIDALNGCGDLMFSSHTTYTLSMILAVWKYYRSTPALVVMLLFQVVIAFCIVAGRKHYSSDVVTALYVVPMVWFMQEAYMTDLNHKDAVVSPETIKATYGLDVPDDASESSGHMTLENDSNDAYEETATPAIADKTPSVEP</sequence>
<dbReference type="AlphaFoldDB" id="A0A485LHK8"/>
<keyword evidence="6 10" id="KW-1133">Transmembrane helix</keyword>
<comment type="similarity">
    <text evidence="2">Belongs to the sphingomyelin synthase family.</text>
</comment>
<evidence type="ECO:0000256" key="7">
    <source>
        <dbReference type="ARBA" id="ARBA00023098"/>
    </source>
</evidence>
<evidence type="ECO:0000256" key="8">
    <source>
        <dbReference type="ARBA" id="ARBA00023136"/>
    </source>
</evidence>
<evidence type="ECO:0000256" key="6">
    <source>
        <dbReference type="ARBA" id="ARBA00022989"/>
    </source>
</evidence>
<feature type="transmembrane region" description="Helical" evidence="10">
    <location>
        <begin position="33"/>
        <end position="54"/>
    </location>
</feature>
<dbReference type="InterPro" id="IPR025749">
    <property type="entry name" value="Sphingomyelin_synth-like_dom"/>
</dbReference>
<dbReference type="EMBL" id="CAADRA010007001">
    <property type="protein sequence ID" value="VFT98121.1"/>
    <property type="molecule type" value="Genomic_DNA"/>
</dbReference>
<reference evidence="13 14" key="1">
    <citation type="submission" date="2019-03" db="EMBL/GenBank/DDBJ databases">
        <authorList>
            <person name="Gaulin E."/>
            <person name="Dumas B."/>
        </authorList>
    </citation>
    <scope>NUCLEOTIDE SEQUENCE [LARGE SCALE GENOMIC DNA]</scope>
    <source>
        <strain evidence="13">CBS 568.67</strain>
    </source>
</reference>
<organism evidence="13 14">
    <name type="scientific">Aphanomyces stellatus</name>
    <dbReference type="NCBI Taxonomy" id="120398"/>
    <lineage>
        <taxon>Eukaryota</taxon>
        <taxon>Sar</taxon>
        <taxon>Stramenopiles</taxon>
        <taxon>Oomycota</taxon>
        <taxon>Saprolegniomycetes</taxon>
        <taxon>Saprolegniales</taxon>
        <taxon>Verrucalvaceae</taxon>
        <taxon>Aphanomyces</taxon>
    </lineage>
</organism>
<feature type="region of interest" description="Disordered" evidence="9">
    <location>
        <begin position="294"/>
        <end position="333"/>
    </location>
</feature>
<dbReference type="OrthoDB" id="422827at2759"/>
<dbReference type="GO" id="GO:0000139">
    <property type="term" value="C:Golgi membrane"/>
    <property type="evidence" value="ECO:0007669"/>
    <property type="project" value="TreeGrafter"/>
</dbReference>
<evidence type="ECO:0000256" key="1">
    <source>
        <dbReference type="ARBA" id="ARBA00004141"/>
    </source>
</evidence>
<evidence type="ECO:0000313" key="12">
    <source>
        <dbReference type="EMBL" id="KAF0686787.1"/>
    </source>
</evidence>
<dbReference type="GO" id="GO:0005789">
    <property type="term" value="C:endoplasmic reticulum membrane"/>
    <property type="evidence" value="ECO:0007669"/>
    <property type="project" value="TreeGrafter"/>
</dbReference>
<keyword evidence="8 10" id="KW-0472">Membrane</keyword>
<gene>
    <name evidence="13" type="primary">Aste57867_21450</name>
    <name evidence="12" type="ORF">As57867_021381</name>
    <name evidence="13" type="ORF">ASTE57867_21450</name>
</gene>
<keyword evidence="7" id="KW-0443">Lipid metabolism</keyword>
<keyword evidence="14" id="KW-1185">Reference proteome</keyword>
<dbReference type="GO" id="GO:0046513">
    <property type="term" value="P:ceramide biosynthetic process"/>
    <property type="evidence" value="ECO:0007669"/>
    <property type="project" value="TreeGrafter"/>
</dbReference>
<keyword evidence="3" id="KW-0808">Transferase</keyword>
<feature type="transmembrane region" description="Helical" evidence="10">
    <location>
        <begin position="87"/>
        <end position="107"/>
    </location>
</feature>
<reference evidence="12" key="2">
    <citation type="submission" date="2019-06" db="EMBL/GenBank/DDBJ databases">
        <title>Genomics analysis of Aphanomyces spp. identifies a new class of oomycete effector associated with host adaptation.</title>
        <authorList>
            <person name="Gaulin E."/>
        </authorList>
    </citation>
    <scope>NUCLEOTIDE SEQUENCE</scope>
    <source>
        <strain evidence="12">CBS 578.67</strain>
    </source>
</reference>
<dbReference type="GO" id="GO:0005886">
    <property type="term" value="C:plasma membrane"/>
    <property type="evidence" value="ECO:0007669"/>
    <property type="project" value="TreeGrafter"/>
</dbReference>
<keyword evidence="4 10" id="KW-0812">Transmembrane</keyword>
<dbReference type="Pfam" id="PF14360">
    <property type="entry name" value="PAP2_C"/>
    <property type="match status" value="1"/>
</dbReference>
<evidence type="ECO:0000256" key="9">
    <source>
        <dbReference type="SAM" id="MobiDB-lite"/>
    </source>
</evidence>
<accession>A0A485LHK8</accession>
<protein>
    <submittedName>
        <fullName evidence="13">Aste57867_21450 protein</fullName>
    </submittedName>
</protein>
<evidence type="ECO:0000259" key="11">
    <source>
        <dbReference type="Pfam" id="PF14360"/>
    </source>
</evidence>
<comment type="subcellular location">
    <subcellularLocation>
        <location evidence="1">Membrane</location>
        <topology evidence="1">Multi-pass membrane protein</topology>
    </subcellularLocation>
</comment>
<dbReference type="PANTHER" id="PTHR21290:SF62">
    <property type="entry name" value="PHOSPHATIDYLINOSITOL:CERAMIDE INOSITOLPHOSPHOTRANSFERASE 1-RELATED"/>
    <property type="match status" value="1"/>
</dbReference>
<dbReference type="GO" id="GO:0047493">
    <property type="term" value="F:ceramide cholinephosphotransferase activity"/>
    <property type="evidence" value="ECO:0007669"/>
    <property type="project" value="TreeGrafter"/>
</dbReference>
<evidence type="ECO:0000313" key="14">
    <source>
        <dbReference type="Proteomes" id="UP000332933"/>
    </source>
</evidence>
<dbReference type="EMBL" id="VJMH01006975">
    <property type="protein sequence ID" value="KAF0686787.1"/>
    <property type="molecule type" value="Genomic_DNA"/>
</dbReference>
<proteinExistence type="inferred from homology"/>
<feature type="domain" description="Sphingomyelin synthase-like" evidence="11">
    <location>
        <begin position="199"/>
        <end position="268"/>
    </location>
</feature>
<name>A0A485LHK8_9STRA</name>
<evidence type="ECO:0000256" key="3">
    <source>
        <dbReference type="ARBA" id="ARBA00022679"/>
    </source>
</evidence>
<evidence type="ECO:0000256" key="2">
    <source>
        <dbReference type="ARBA" id="ARBA00005441"/>
    </source>
</evidence>
<evidence type="ECO:0000256" key="5">
    <source>
        <dbReference type="ARBA" id="ARBA00022919"/>
    </source>
</evidence>
<evidence type="ECO:0000256" key="10">
    <source>
        <dbReference type="SAM" id="Phobius"/>
    </source>
</evidence>
<dbReference type="PANTHER" id="PTHR21290">
    <property type="entry name" value="SPHINGOMYELIN SYNTHETASE"/>
    <property type="match status" value="1"/>
</dbReference>
<evidence type="ECO:0000256" key="4">
    <source>
        <dbReference type="ARBA" id="ARBA00022692"/>
    </source>
</evidence>
<dbReference type="InterPro" id="IPR045221">
    <property type="entry name" value="Sphingomyelin_synth-like"/>
</dbReference>
<dbReference type="Proteomes" id="UP000332933">
    <property type="component" value="Unassembled WGS sequence"/>
</dbReference>
<dbReference type="GO" id="GO:0033188">
    <property type="term" value="F:sphingomyelin synthase activity"/>
    <property type="evidence" value="ECO:0007669"/>
    <property type="project" value="TreeGrafter"/>
</dbReference>
<keyword evidence="5" id="KW-0746">Sphingolipid metabolism</keyword>
<evidence type="ECO:0000313" key="13">
    <source>
        <dbReference type="EMBL" id="VFT98121.1"/>
    </source>
</evidence>
<feature type="transmembrane region" description="Helical" evidence="10">
    <location>
        <begin position="229"/>
        <end position="246"/>
    </location>
</feature>